<evidence type="ECO:0000256" key="1">
    <source>
        <dbReference type="PROSITE-ProRule" id="PRU00339"/>
    </source>
</evidence>
<dbReference type="Pfam" id="PF13432">
    <property type="entry name" value="TPR_16"/>
    <property type="match status" value="1"/>
</dbReference>
<evidence type="ECO:0000256" key="2">
    <source>
        <dbReference type="SAM" id="Phobius"/>
    </source>
</evidence>
<reference evidence="4" key="1">
    <citation type="submission" date="2023-07" db="EMBL/GenBank/DDBJ databases">
        <title>30 novel species of actinomycetes from the DSMZ collection.</title>
        <authorList>
            <person name="Nouioui I."/>
        </authorList>
    </citation>
    <scope>NUCLEOTIDE SEQUENCE [LARGE SCALE GENOMIC DNA]</scope>
    <source>
        <strain evidence="4">DSM 44743</strain>
    </source>
</reference>
<keyword evidence="1" id="KW-0802">TPR repeat</keyword>
<keyword evidence="4" id="KW-1185">Reference proteome</keyword>
<dbReference type="SUPFAM" id="SSF48452">
    <property type="entry name" value="TPR-like"/>
    <property type="match status" value="1"/>
</dbReference>
<feature type="transmembrane region" description="Helical" evidence="2">
    <location>
        <begin position="260"/>
        <end position="280"/>
    </location>
</feature>
<dbReference type="EMBL" id="JAVREP010000035">
    <property type="protein sequence ID" value="MDT0332072.1"/>
    <property type="molecule type" value="Genomic_DNA"/>
</dbReference>
<evidence type="ECO:0000313" key="3">
    <source>
        <dbReference type="EMBL" id="MDT0332072.1"/>
    </source>
</evidence>
<evidence type="ECO:0000313" key="4">
    <source>
        <dbReference type="Proteomes" id="UP001183390"/>
    </source>
</evidence>
<dbReference type="Gene3D" id="1.25.40.10">
    <property type="entry name" value="Tetratricopeptide repeat domain"/>
    <property type="match status" value="1"/>
</dbReference>
<proteinExistence type="predicted"/>
<organism evidence="3 4">
    <name type="scientific">Nocardiopsis lambiniae</name>
    <dbReference type="NCBI Taxonomy" id="3075539"/>
    <lineage>
        <taxon>Bacteria</taxon>
        <taxon>Bacillati</taxon>
        <taxon>Actinomycetota</taxon>
        <taxon>Actinomycetes</taxon>
        <taxon>Streptosporangiales</taxon>
        <taxon>Nocardiopsidaceae</taxon>
        <taxon>Nocardiopsis</taxon>
    </lineage>
</organism>
<dbReference type="InterPro" id="IPR011990">
    <property type="entry name" value="TPR-like_helical_dom_sf"/>
</dbReference>
<dbReference type="PROSITE" id="PS50005">
    <property type="entry name" value="TPR"/>
    <property type="match status" value="1"/>
</dbReference>
<keyword evidence="2" id="KW-1133">Transmembrane helix</keyword>
<sequence length="359" mass="38470">MSDAGTPPAPLRRAMGLLEANRPRQALEAVEEELGRDPGSDLSWALKGRCHLHLDENEEALAALSRALGLGNRSTGLLTMTSTALSRVGRPEEALEIANELLRAEPQVASHHLLAGRAMAEIHRAGHPALTEWSRNAALAARTARGLNGLDPWTHSMAGYVFLRIGAAHSAEEAFRTALSLDPQEDQAIRGLAVIDAHRGRMRRAGRRGEQVLALDPGQADIPRLVYTGALRLSLLANLCAGVTLLPAVLWGNVFHTGGLSATVFVLGVLVFAAPALWSAARIATLSSAMRRHLSRQPGFVGWAVGTAVSPSCVFVAALPPPPWSLTAIALFVGGLLWQRHHRNRLMAGMEARERASRP</sequence>
<accession>A0ABU2MH92</accession>
<dbReference type="RefSeq" id="WP_311514508.1">
    <property type="nucleotide sequence ID" value="NZ_JAVREP010000035.1"/>
</dbReference>
<keyword evidence="2" id="KW-0472">Membrane</keyword>
<dbReference type="Proteomes" id="UP001183390">
    <property type="component" value="Unassembled WGS sequence"/>
</dbReference>
<feature type="transmembrane region" description="Helical" evidence="2">
    <location>
        <begin position="233"/>
        <end position="254"/>
    </location>
</feature>
<name>A0ABU2MH92_9ACTN</name>
<feature type="repeat" description="TPR" evidence="1">
    <location>
        <begin position="152"/>
        <end position="185"/>
    </location>
</feature>
<comment type="caution">
    <text evidence="3">The sequence shown here is derived from an EMBL/GenBank/DDBJ whole genome shotgun (WGS) entry which is preliminary data.</text>
</comment>
<dbReference type="InterPro" id="IPR019734">
    <property type="entry name" value="TPR_rpt"/>
</dbReference>
<feature type="transmembrane region" description="Helical" evidence="2">
    <location>
        <begin position="324"/>
        <end position="340"/>
    </location>
</feature>
<gene>
    <name evidence="3" type="ORF">RM479_26990</name>
</gene>
<protein>
    <submittedName>
        <fullName evidence="3">Tetratricopeptide repeat protein</fullName>
    </submittedName>
</protein>
<dbReference type="Pfam" id="PF13181">
    <property type="entry name" value="TPR_8"/>
    <property type="match status" value="1"/>
</dbReference>
<keyword evidence="2" id="KW-0812">Transmembrane</keyword>